<dbReference type="InParanoid" id="A0A0V1BSR4"/>
<reference evidence="1 2" key="1">
    <citation type="submission" date="2015-01" db="EMBL/GenBank/DDBJ databases">
        <title>Evolution of Trichinella species and genotypes.</title>
        <authorList>
            <person name="Korhonen P.K."/>
            <person name="Edoardo P."/>
            <person name="Giuseppe L.R."/>
            <person name="Gasser R.B."/>
        </authorList>
    </citation>
    <scope>NUCLEOTIDE SEQUENCE [LARGE SCALE GENOMIC DNA]</scope>
    <source>
        <strain evidence="1">ISS3</strain>
    </source>
</reference>
<name>A0A0V1BSR4_TRISP</name>
<evidence type="ECO:0000313" key="2">
    <source>
        <dbReference type="Proteomes" id="UP000054776"/>
    </source>
</evidence>
<proteinExistence type="predicted"/>
<dbReference type="Proteomes" id="UP000054776">
    <property type="component" value="Unassembled WGS sequence"/>
</dbReference>
<gene>
    <name evidence="1" type="ORF">T01_8705</name>
</gene>
<dbReference type="OrthoDB" id="10478718at2759"/>
<evidence type="ECO:0000313" key="1">
    <source>
        <dbReference type="EMBL" id="KRY39921.1"/>
    </source>
</evidence>
<protein>
    <submittedName>
        <fullName evidence="1">Uncharacterized protein</fullName>
    </submittedName>
</protein>
<sequence>MRILSMVLRIFPSVVGTRYANFVAISRSLLSWTLDAYWAQKVGNLSTDQVNCGSLSSGSFPFPGDSAVAAAVGPALILPRLHHSHVRPTPPEVQLIIGCGMLLRSCFCPSPNFSHGLVRRHHQRRNYSALKERIISRHGRKRAATARKPGDRSVEVCGVILDHQKGYGGWLA</sequence>
<accession>A0A0V1BSR4</accession>
<dbReference type="EMBL" id="JYDH01000015">
    <property type="protein sequence ID" value="KRY39921.1"/>
    <property type="molecule type" value="Genomic_DNA"/>
</dbReference>
<keyword evidence="2" id="KW-1185">Reference proteome</keyword>
<organism evidence="1 2">
    <name type="scientific">Trichinella spiralis</name>
    <name type="common">Trichina worm</name>
    <dbReference type="NCBI Taxonomy" id="6334"/>
    <lineage>
        <taxon>Eukaryota</taxon>
        <taxon>Metazoa</taxon>
        <taxon>Ecdysozoa</taxon>
        <taxon>Nematoda</taxon>
        <taxon>Enoplea</taxon>
        <taxon>Dorylaimia</taxon>
        <taxon>Trichinellida</taxon>
        <taxon>Trichinellidae</taxon>
        <taxon>Trichinella</taxon>
    </lineage>
</organism>
<dbReference type="AlphaFoldDB" id="A0A0V1BSR4"/>
<comment type="caution">
    <text evidence="1">The sequence shown here is derived from an EMBL/GenBank/DDBJ whole genome shotgun (WGS) entry which is preliminary data.</text>
</comment>